<gene>
    <name evidence="2" type="ORF">IL334_006199</name>
</gene>
<dbReference type="InterPro" id="IPR001810">
    <property type="entry name" value="F-box_dom"/>
</dbReference>
<dbReference type="InterPro" id="IPR036047">
    <property type="entry name" value="F-box-like_dom_sf"/>
</dbReference>
<evidence type="ECO:0000313" key="3">
    <source>
        <dbReference type="Proteomes" id="UP001329825"/>
    </source>
</evidence>
<protein>
    <recommendedName>
        <fullName evidence="1">F-box domain-containing protein</fullName>
    </recommendedName>
</protein>
<dbReference type="SUPFAM" id="SSF81383">
    <property type="entry name" value="F-box domain"/>
    <property type="match status" value="1"/>
</dbReference>
<dbReference type="PROSITE" id="PS50181">
    <property type="entry name" value="FBOX"/>
    <property type="match status" value="1"/>
</dbReference>
<evidence type="ECO:0000313" key="2">
    <source>
        <dbReference type="EMBL" id="WRT69215.1"/>
    </source>
</evidence>
<accession>A0ABZ1D755</accession>
<dbReference type="GeneID" id="87958329"/>
<dbReference type="SMART" id="SM00256">
    <property type="entry name" value="FBOX"/>
    <property type="match status" value="1"/>
</dbReference>
<dbReference type="Proteomes" id="UP001329825">
    <property type="component" value="Chromosome 8"/>
</dbReference>
<dbReference type="RefSeq" id="XP_062793954.1">
    <property type="nucleotide sequence ID" value="XM_062937903.1"/>
</dbReference>
<name>A0ABZ1D755_9TREE</name>
<keyword evidence="3" id="KW-1185">Reference proteome</keyword>
<sequence>MPRKSLLTIKGPPGQYAPSCAPIETLPLELKLRIVSYLSYEDAVELALVSRNLQDAAESIIWSKIDMCLPITWEKQDCFWEDDMPDWWNDEKINIPQIQAEEIVKKVKSRSKSEKPECEYDLLLSDIDICCGLRQIKFLTRTKQVWQAIQSRPSRSGWVKELSLETPKSKTHKQLWIQPDINGELINIIHAIRGNIRILRIGPPDINLYESDIKLQTEDITVFSKSSGLHLPHTPKLHTLETVLSNKSPLEHQLSSIFSVFGTSLTCFILNPAWPNTDISSSSEPNPKSEDMLDLPALKSLKLRELRPGSIQSICKLIDSAKNLGELIIHFTEQKRLWQSSSDRLTENEIKILREHKGLKRIEWYGGLDARWWFEKICESGFDNINILVQSQAVECESETFIENILIPPFPSLQAIVIPCRTTKWYRHLAPPDWAKAPPPRNSISPHVITHLRSAPNVVAVQFSCLSSLSSEEVLSSPTWCDKRVNGVLLRSYLNNISGEEFYHLRRLELLTVQPKIYDYTYSEKYKELKGCKGDEIDHRWVDHTWYKSVPVPPPILKKVYKLLGAKSQWTNPGRGLELPESAWEVLRKWRVKLPDRGVQERTIVTRRMTRGTAPTS</sequence>
<proteinExistence type="predicted"/>
<evidence type="ECO:0000259" key="1">
    <source>
        <dbReference type="PROSITE" id="PS50181"/>
    </source>
</evidence>
<feature type="domain" description="F-box" evidence="1">
    <location>
        <begin position="20"/>
        <end position="65"/>
    </location>
</feature>
<dbReference type="Pfam" id="PF12937">
    <property type="entry name" value="F-box-like"/>
    <property type="match status" value="1"/>
</dbReference>
<organism evidence="2 3">
    <name type="scientific">Kwoniella shivajii</name>
    <dbReference type="NCBI Taxonomy" id="564305"/>
    <lineage>
        <taxon>Eukaryota</taxon>
        <taxon>Fungi</taxon>
        <taxon>Dikarya</taxon>
        <taxon>Basidiomycota</taxon>
        <taxon>Agaricomycotina</taxon>
        <taxon>Tremellomycetes</taxon>
        <taxon>Tremellales</taxon>
        <taxon>Cryptococcaceae</taxon>
        <taxon>Kwoniella</taxon>
    </lineage>
</organism>
<reference evidence="2 3" key="1">
    <citation type="submission" date="2024-01" db="EMBL/GenBank/DDBJ databases">
        <title>Comparative genomics of Cryptococcus and Kwoniella reveals pathogenesis evolution and contrasting modes of karyotype evolution via chromosome fusion or intercentromeric recombination.</title>
        <authorList>
            <person name="Coelho M.A."/>
            <person name="David-Palma M."/>
            <person name="Shea T."/>
            <person name="Bowers K."/>
            <person name="McGinley-Smith S."/>
            <person name="Mohammad A.W."/>
            <person name="Gnirke A."/>
            <person name="Yurkov A.M."/>
            <person name="Nowrousian M."/>
            <person name="Sun S."/>
            <person name="Cuomo C.A."/>
            <person name="Heitman J."/>
        </authorList>
    </citation>
    <scope>NUCLEOTIDE SEQUENCE [LARGE SCALE GENOMIC DNA]</scope>
    <source>
        <strain evidence="2">CBS 11374</strain>
    </source>
</reference>
<dbReference type="EMBL" id="CP141888">
    <property type="protein sequence ID" value="WRT69215.1"/>
    <property type="molecule type" value="Genomic_DNA"/>
</dbReference>